<reference evidence="2" key="1">
    <citation type="journal article" date="2021" name="Proc. Natl. Acad. Sci. U.S.A.">
        <title>A Catalog of Tens of Thousands of Viruses from Human Metagenomes Reveals Hidden Associations with Chronic Diseases.</title>
        <authorList>
            <person name="Tisza M.J."/>
            <person name="Buck C.B."/>
        </authorList>
    </citation>
    <scope>NUCLEOTIDE SEQUENCE</scope>
    <source>
        <strain evidence="2">CtXYk3</strain>
    </source>
</reference>
<protein>
    <submittedName>
        <fullName evidence="2">Terminase small subunit</fullName>
    </submittedName>
</protein>
<evidence type="ECO:0000313" key="2">
    <source>
        <dbReference type="EMBL" id="DAF57895.1"/>
    </source>
</evidence>
<feature type="region of interest" description="Disordered" evidence="1">
    <location>
        <begin position="1"/>
        <end position="52"/>
    </location>
</feature>
<accession>A0A8S5T4J1</accession>
<name>A0A8S5T4J1_9CAUD</name>
<dbReference type="EMBL" id="BK032743">
    <property type="protein sequence ID" value="DAF57895.1"/>
    <property type="molecule type" value="Genomic_DNA"/>
</dbReference>
<sequence>MVDEDGDIIRISPRTGKPVQKKFSPKYKGGKKKKKCPNKSKNGKNSPVIGMNGYDLQPGDNTNTMMVGIELFNLPEIDFDNVNEVNQRINEFFMIYAKYDLKPTVVGLAMSLGISRYKLMAIVNDRPINSQGYYANVNISVATSIKKAHNLMENMWEQYMNSGKINPVAGIFLGKNNFGYADKQEHVVTPNTQRDDDFSAEDIKARYLPPTIEND</sequence>
<proteinExistence type="predicted"/>
<organism evidence="2">
    <name type="scientific">Siphoviridae sp. ctXYk3</name>
    <dbReference type="NCBI Taxonomy" id="2827886"/>
    <lineage>
        <taxon>Viruses</taxon>
        <taxon>Duplodnaviria</taxon>
        <taxon>Heunggongvirae</taxon>
        <taxon>Uroviricota</taxon>
        <taxon>Caudoviricetes</taxon>
    </lineage>
</organism>
<feature type="compositionally biased region" description="Basic residues" evidence="1">
    <location>
        <begin position="19"/>
        <end position="42"/>
    </location>
</feature>
<evidence type="ECO:0000256" key="1">
    <source>
        <dbReference type="SAM" id="MobiDB-lite"/>
    </source>
</evidence>